<reference evidence="2" key="1">
    <citation type="submission" date="2023-06" db="EMBL/GenBank/DDBJ databases">
        <title>Multi-omics analyses reveal the molecular pathogenesis toolkit of Lasiodiplodia hormozganensis, a cross-kingdom pathogen.</title>
        <authorList>
            <person name="Felix C."/>
            <person name="Meneses R."/>
            <person name="Goncalves M.F.M."/>
            <person name="Tilleman L."/>
            <person name="Duarte A.S."/>
            <person name="Jorrin-Novo J.V."/>
            <person name="Van De Peer Y."/>
            <person name="Deforce D."/>
            <person name="Van Nieuwerburgh F."/>
            <person name="Esteves A.C."/>
            <person name="Alves A."/>
        </authorList>
    </citation>
    <scope>NUCLEOTIDE SEQUENCE</scope>
    <source>
        <strain evidence="2">CBS 339.90</strain>
    </source>
</reference>
<feature type="compositionally biased region" description="Basic residues" evidence="1">
    <location>
        <begin position="320"/>
        <end position="331"/>
    </location>
</feature>
<dbReference type="AlphaFoldDB" id="A0AA39YX38"/>
<proteinExistence type="predicted"/>
<name>A0AA39YX38_9PEZI</name>
<feature type="region of interest" description="Disordered" evidence="1">
    <location>
        <begin position="215"/>
        <end position="331"/>
    </location>
</feature>
<feature type="region of interest" description="Disordered" evidence="1">
    <location>
        <begin position="138"/>
        <end position="197"/>
    </location>
</feature>
<evidence type="ECO:0000313" key="3">
    <source>
        <dbReference type="Proteomes" id="UP001175001"/>
    </source>
</evidence>
<organism evidence="2 3">
    <name type="scientific">Lasiodiplodia hormozganensis</name>
    <dbReference type="NCBI Taxonomy" id="869390"/>
    <lineage>
        <taxon>Eukaryota</taxon>
        <taxon>Fungi</taxon>
        <taxon>Dikarya</taxon>
        <taxon>Ascomycota</taxon>
        <taxon>Pezizomycotina</taxon>
        <taxon>Dothideomycetes</taxon>
        <taxon>Dothideomycetes incertae sedis</taxon>
        <taxon>Botryosphaeriales</taxon>
        <taxon>Botryosphaeriaceae</taxon>
        <taxon>Lasiodiplodia</taxon>
    </lineage>
</organism>
<evidence type="ECO:0000256" key="1">
    <source>
        <dbReference type="SAM" id="MobiDB-lite"/>
    </source>
</evidence>
<keyword evidence="3" id="KW-1185">Reference proteome</keyword>
<dbReference type="Proteomes" id="UP001175001">
    <property type="component" value="Unassembled WGS sequence"/>
</dbReference>
<accession>A0AA39YX38</accession>
<protein>
    <submittedName>
        <fullName evidence="2">Uncharacterized protein</fullName>
    </submittedName>
</protein>
<feature type="compositionally biased region" description="Acidic residues" evidence="1">
    <location>
        <begin position="304"/>
        <end position="314"/>
    </location>
</feature>
<feature type="compositionally biased region" description="Basic and acidic residues" evidence="1">
    <location>
        <begin position="158"/>
        <end position="171"/>
    </location>
</feature>
<gene>
    <name evidence="2" type="ORF">DIS24_g3309</name>
</gene>
<sequence length="331" mass="37166">MPSNAIMDKAKGVIREKGKKVFMDKFIDRHRAANRSANRQMQMAMQRQVVVNQNDPTTDPDRIIPAARRAEAAANLELFGTVEETHTDPDSAEGLRLRSAALVPGSSAAAPPVRARNPTALVSAADLEALLGENKEALDAANSKPQKGGRGKGAGAGNKKEKKERAGKKTEEEDSDLPSFASSAYPGAPTDGSIIPRGLMHVNRGFWPKAVRERVEKAEAAEAEALRSSREERRKAGAVERRKERERKREREMERLRKRELRERKIREERERRIREKKEREEREKAKGKATPSSGSKKRKADAVENESDEDEDPVVVPMRKFRRLAKPRKE</sequence>
<evidence type="ECO:0000313" key="2">
    <source>
        <dbReference type="EMBL" id="KAK0660181.1"/>
    </source>
</evidence>
<dbReference type="EMBL" id="JAUJDW010000011">
    <property type="protein sequence ID" value="KAK0660181.1"/>
    <property type="molecule type" value="Genomic_DNA"/>
</dbReference>
<comment type="caution">
    <text evidence="2">The sequence shown here is derived from an EMBL/GenBank/DDBJ whole genome shotgun (WGS) entry which is preliminary data.</text>
</comment>
<feature type="compositionally biased region" description="Basic and acidic residues" evidence="1">
    <location>
        <begin position="215"/>
        <end position="287"/>
    </location>
</feature>